<feature type="transmembrane region" description="Helical" evidence="1">
    <location>
        <begin position="20"/>
        <end position="38"/>
    </location>
</feature>
<reference evidence="2" key="1">
    <citation type="submission" date="2018-02" db="EMBL/GenBank/DDBJ databases">
        <authorList>
            <person name="Cohen D.B."/>
            <person name="Kent A.D."/>
        </authorList>
    </citation>
    <scope>NUCLEOTIDE SEQUENCE</scope>
</reference>
<sequence length="241" mass="26493">MGLMRLCRSRRGGGLVLDGGVLGGIVVVARFWMVEWVTRVETKKKREMRREKKKTRNGFGFLVVGFSGFCGGFLFGLGLGFAGWVFWVLPVGFRCTAWWWLTAWAWAWVHGVVVGNGFGFLVVEPWVSAWSTKRGGACRRGLGLEVDFVGFAVVGLEGDAHPLATPRRREPPQPAAKPCRARSLPVWRSPTAKPAAWGCRARSLLVGHRNEFGWSPEFHFAKKGSPSLLASPSCLCTGVGC</sequence>
<keyword evidence="1" id="KW-1133">Transmembrane helix</keyword>
<feature type="transmembrane region" description="Helical" evidence="1">
    <location>
        <begin position="59"/>
        <end position="86"/>
    </location>
</feature>
<dbReference type="AlphaFoldDB" id="A0A2N9G8V0"/>
<gene>
    <name evidence="2" type="ORF">FSB_LOCUS26958</name>
</gene>
<evidence type="ECO:0000313" key="2">
    <source>
        <dbReference type="EMBL" id="SPC99076.1"/>
    </source>
</evidence>
<protein>
    <submittedName>
        <fullName evidence="2">Uncharacterized protein</fullName>
    </submittedName>
</protein>
<name>A0A2N9G8V0_FAGSY</name>
<feature type="transmembrane region" description="Helical" evidence="1">
    <location>
        <begin position="98"/>
        <end position="123"/>
    </location>
</feature>
<accession>A0A2N9G8V0</accession>
<dbReference type="EMBL" id="OIVN01001933">
    <property type="protein sequence ID" value="SPC99076.1"/>
    <property type="molecule type" value="Genomic_DNA"/>
</dbReference>
<organism evidence="2">
    <name type="scientific">Fagus sylvatica</name>
    <name type="common">Beechnut</name>
    <dbReference type="NCBI Taxonomy" id="28930"/>
    <lineage>
        <taxon>Eukaryota</taxon>
        <taxon>Viridiplantae</taxon>
        <taxon>Streptophyta</taxon>
        <taxon>Embryophyta</taxon>
        <taxon>Tracheophyta</taxon>
        <taxon>Spermatophyta</taxon>
        <taxon>Magnoliopsida</taxon>
        <taxon>eudicotyledons</taxon>
        <taxon>Gunneridae</taxon>
        <taxon>Pentapetalae</taxon>
        <taxon>rosids</taxon>
        <taxon>fabids</taxon>
        <taxon>Fagales</taxon>
        <taxon>Fagaceae</taxon>
        <taxon>Fagus</taxon>
    </lineage>
</organism>
<keyword evidence="1" id="KW-0812">Transmembrane</keyword>
<proteinExistence type="predicted"/>
<keyword evidence="1" id="KW-0472">Membrane</keyword>
<evidence type="ECO:0000256" key="1">
    <source>
        <dbReference type="SAM" id="Phobius"/>
    </source>
</evidence>